<name>A0ABR4LJG6_9EURO</name>
<evidence type="ECO:0000313" key="1">
    <source>
        <dbReference type="EMBL" id="KAL2864611.1"/>
    </source>
</evidence>
<sequence length="181" mass="20289">MYLSLSFTSASKQYVACEILPCHNQQNYVPLVQWSSKTASTAAVTDEKRNFALSEVPECIASIIHRQLSFSSPTFGLFSSLLDWRDWEHPNIQLQTFCSLVHVHGKHPLFKSYDTTPCKIARLPRRSCQIQLEAQQGQKKLTQCLAPCNRVGSSASVARCTDPDIQIAVRASAGRIRILHD</sequence>
<evidence type="ECO:0000313" key="2">
    <source>
        <dbReference type="Proteomes" id="UP001610432"/>
    </source>
</evidence>
<reference evidence="1 2" key="1">
    <citation type="submission" date="2024-07" db="EMBL/GenBank/DDBJ databases">
        <title>Section-level genome sequencing and comparative genomics of Aspergillus sections Usti and Cavernicolus.</title>
        <authorList>
            <consortium name="Lawrence Berkeley National Laboratory"/>
            <person name="Nybo J.L."/>
            <person name="Vesth T.C."/>
            <person name="Theobald S."/>
            <person name="Frisvad J.C."/>
            <person name="Larsen T.O."/>
            <person name="Kjaerboelling I."/>
            <person name="Rothschild-Mancinelli K."/>
            <person name="Lyhne E.K."/>
            <person name="Kogle M.E."/>
            <person name="Barry K."/>
            <person name="Clum A."/>
            <person name="Na H."/>
            <person name="Ledsgaard L."/>
            <person name="Lin J."/>
            <person name="Lipzen A."/>
            <person name="Kuo A."/>
            <person name="Riley R."/>
            <person name="Mondo S."/>
            <person name="Labutti K."/>
            <person name="Haridas S."/>
            <person name="Pangalinan J."/>
            <person name="Salamov A.A."/>
            <person name="Simmons B.A."/>
            <person name="Magnuson J.K."/>
            <person name="Chen J."/>
            <person name="Drula E."/>
            <person name="Henrissat B."/>
            <person name="Wiebenga A."/>
            <person name="Lubbers R.J."/>
            <person name="Gomes A.C."/>
            <person name="Macurrencykelacurrency M.R."/>
            <person name="Stajich J."/>
            <person name="Grigoriev I.V."/>
            <person name="Mortensen U.H."/>
            <person name="De Vries R.P."/>
            <person name="Baker S.E."/>
            <person name="Andersen M.R."/>
        </authorList>
    </citation>
    <scope>NUCLEOTIDE SEQUENCE [LARGE SCALE GENOMIC DNA]</scope>
    <source>
        <strain evidence="1 2">CBS 449.75</strain>
    </source>
</reference>
<protein>
    <submittedName>
        <fullName evidence="1">Uncharacterized protein</fullName>
    </submittedName>
</protein>
<comment type="caution">
    <text evidence="1">The sequence shown here is derived from an EMBL/GenBank/DDBJ whole genome shotgun (WGS) entry which is preliminary data.</text>
</comment>
<dbReference type="Proteomes" id="UP001610432">
    <property type="component" value="Unassembled WGS sequence"/>
</dbReference>
<dbReference type="EMBL" id="JBFXLQ010000039">
    <property type="protein sequence ID" value="KAL2864611.1"/>
    <property type="molecule type" value="Genomic_DNA"/>
</dbReference>
<gene>
    <name evidence="1" type="ORF">BJX67DRAFT_207450</name>
</gene>
<dbReference type="GeneID" id="98140600"/>
<proteinExistence type="predicted"/>
<organism evidence="1 2">
    <name type="scientific">Aspergillus lucknowensis</name>
    <dbReference type="NCBI Taxonomy" id="176173"/>
    <lineage>
        <taxon>Eukaryota</taxon>
        <taxon>Fungi</taxon>
        <taxon>Dikarya</taxon>
        <taxon>Ascomycota</taxon>
        <taxon>Pezizomycotina</taxon>
        <taxon>Eurotiomycetes</taxon>
        <taxon>Eurotiomycetidae</taxon>
        <taxon>Eurotiales</taxon>
        <taxon>Aspergillaceae</taxon>
        <taxon>Aspergillus</taxon>
        <taxon>Aspergillus subgen. Nidulantes</taxon>
    </lineage>
</organism>
<keyword evidence="2" id="KW-1185">Reference proteome</keyword>
<accession>A0ABR4LJG6</accession>
<dbReference type="RefSeq" id="XP_070883590.1">
    <property type="nucleotide sequence ID" value="XM_071025528.1"/>
</dbReference>